<feature type="region of interest" description="Disordered" evidence="1">
    <location>
        <begin position="105"/>
        <end position="171"/>
    </location>
</feature>
<feature type="compositionally biased region" description="Low complexity" evidence="1">
    <location>
        <begin position="161"/>
        <end position="171"/>
    </location>
</feature>
<dbReference type="OrthoDB" id="10256771at2759"/>
<feature type="non-terminal residue" evidence="3">
    <location>
        <position position="1"/>
    </location>
</feature>
<evidence type="ECO:0000259" key="2">
    <source>
        <dbReference type="Pfam" id="PF13012"/>
    </source>
</evidence>
<proteinExistence type="predicted"/>
<dbReference type="PANTHER" id="PTHR10540:SF7">
    <property type="entry name" value="26S PROTEASOME NON-ATPASE REGULATORY SUBUNIT 7"/>
    <property type="match status" value="1"/>
</dbReference>
<evidence type="ECO:0000256" key="1">
    <source>
        <dbReference type="SAM" id="MobiDB-lite"/>
    </source>
</evidence>
<gene>
    <name evidence="3" type="ORF">FBUS_11715</name>
</gene>
<feature type="domain" description="EIF3F/CSN6-like C-terminal" evidence="2">
    <location>
        <begin position="1"/>
        <end position="99"/>
    </location>
</feature>
<organism evidence="3 4">
    <name type="scientific">Fasciolopsis buskii</name>
    <dbReference type="NCBI Taxonomy" id="27845"/>
    <lineage>
        <taxon>Eukaryota</taxon>
        <taxon>Metazoa</taxon>
        <taxon>Spiralia</taxon>
        <taxon>Lophotrochozoa</taxon>
        <taxon>Platyhelminthes</taxon>
        <taxon>Trematoda</taxon>
        <taxon>Digenea</taxon>
        <taxon>Plagiorchiida</taxon>
        <taxon>Echinostomata</taxon>
        <taxon>Echinostomatoidea</taxon>
        <taxon>Fasciolidae</taxon>
        <taxon>Fasciolopsis</taxon>
    </lineage>
</organism>
<comment type="caution">
    <text evidence="3">The sequence shown here is derived from an EMBL/GenBank/DDBJ whole genome shotgun (WGS) entry which is preliminary data.</text>
</comment>
<dbReference type="AlphaFoldDB" id="A0A8E0RYK0"/>
<dbReference type="PANTHER" id="PTHR10540">
    <property type="entry name" value="EUKARYOTIC TRANSLATION INITIATION FACTOR 3 SUBUNIT F-RELATED"/>
    <property type="match status" value="1"/>
</dbReference>
<name>A0A8E0RYK0_9TREM</name>
<dbReference type="GO" id="GO:0000502">
    <property type="term" value="C:proteasome complex"/>
    <property type="evidence" value="ECO:0007669"/>
    <property type="project" value="UniProtKB-KW"/>
</dbReference>
<dbReference type="Proteomes" id="UP000728185">
    <property type="component" value="Unassembled WGS sequence"/>
</dbReference>
<dbReference type="InterPro" id="IPR024969">
    <property type="entry name" value="EIF3F/CSN6-like_C"/>
</dbReference>
<dbReference type="GO" id="GO:0043161">
    <property type="term" value="P:proteasome-mediated ubiquitin-dependent protein catabolic process"/>
    <property type="evidence" value="ECO:0007669"/>
    <property type="project" value="TreeGrafter"/>
</dbReference>
<evidence type="ECO:0000313" key="3">
    <source>
        <dbReference type="EMBL" id="KAA0191473.1"/>
    </source>
</evidence>
<accession>A0A8E0RYK0</accession>
<evidence type="ECO:0000313" key="4">
    <source>
        <dbReference type="Proteomes" id="UP000728185"/>
    </source>
</evidence>
<dbReference type="Pfam" id="PF13012">
    <property type="entry name" value="MitMem_reg"/>
    <property type="match status" value="1"/>
</dbReference>
<keyword evidence="4" id="KW-1185">Reference proteome</keyword>
<protein>
    <submittedName>
        <fullName evidence="3">Putative 26S proteasome non-ATPase regulatory subunit</fullName>
    </submittedName>
</protein>
<dbReference type="EMBL" id="LUCM01006311">
    <property type="protein sequence ID" value="KAA0191473.1"/>
    <property type="molecule type" value="Genomic_DNA"/>
</dbReference>
<sequence>DIKDTTLGPLSQRIGAQLDGLSGLLRHLREIGNYLELVATNQLPVNHGVIYQLQDIFNLLPDLRLHDMVRAVHVNTNDQMLVVYVAAIMRTILALHDLISNKLANRESERNEEGGGTGSADAKKSSAAGDQTKRPQSGKPDEATDGGKLTERTTKTDGAASPSSSTKKSKK</sequence>
<keyword evidence="3" id="KW-0647">Proteasome</keyword>
<reference evidence="3" key="1">
    <citation type="submission" date="2019-05" db="EMBL/GenBank/DDBJ databases">
        <title>Annotation for the trematode Fasciolopsis buski.</title>
        <authorList>
            <person name="Choi Y.-J."/>
        </authorList>
    </citation>
    <scope>NUCLEOTIDE SEQUENCE</scope>
    <source>
        <strain evidence="3">HT</strain>
        <tissue evidence="3">Whole worm</tissue>
    </source>
</reference>